<dbReference type="GO" id="GO:0005507">
    <property type="term" value="F:copper ion binding"/>
    <property type="evidence" value="ECO:0007669"/>
    <property type="project" value="InterPro"/>
</dbReference>
<dbReference type="GO" id="GO:0016491">
    <property type="term" value="F:oxidoreductase activity"/>
    <property type="evidence" value="ECO:0007669"/>
    <property type="project" value="UniProtKB-KW"/>
</dbReference>
<dbReference type="PANTHER" id="PTHR11709">
    <property type="entry name" value="MULTI-COPPER OXIDASE"/>
    <property type="match status" value="1"/>
</dbReference>
<feature type="domain" description="Plastocyanin-like" evidence="4">
    <location>
        <begin position="106"/>
        <end position="204"/>
    </location>
</feature>
<protein>
    <submittedName>
        <fullName evidence="5">Multicopper oxidase domain-containing protein</fullName>
    </submittedName>
</protein>
<dbReference type="InterPro" id="IPR006311">
    <property type="entry name" value="TAT_signal"/>
</dbReference>
<evidence type="ECO:0000256" key="3">
    <source>
        <dbReference type="ARBA" id="ARBA00023008"/>
    </source>
</evidence>
<dbReference type="AlphaFoldDB" id="A0A9X3MXT6"/>
<dbReference type="InterPro" id="IPR045087">
    <property type="entry name" value="Cu-oxidase_fam"/>
</dbReference>
<name>A0A9X3MXT6_9ACTN</name>
<dbReference type="Proteomes" id="UP001149140">
    <property type="component" value="Unassembled WGS sequence"/>
</dbReference>
<keyword evidence="6" id="KW-1185">Reference proteome</keyword>
<gene>
    <name evidence="5" type="ORF">OM076_31310</name>
</gene>
<evidence type="ECO:0000313" key="5">
    <source>
        <dbReference type="EMBL" id="MDA0164799.1"/>
    </source>
</evidence>
<keyword evidence="1" id="KW-0479">Metal-binding</keyword>
<dbReference type="RefSeq" id="WP_270044051.1">
    <property type="nucleotide sequence ID" value="NZ_JAPDOD010000038.1"/>
</dbReference>
<organism evidence="5 6">
    <name type="scientific">Solirubrobacter ginsenosidimutans</name>
    <dbReference type="NCBI Taxonomy" id="490573"/>
    <lineage>
        <taxon>Bacteria</taxon>
        <taxon>Bacillati</taxon>
        <taxon>Actinomycetota</taxon>
        <taxon>Thermoleophilia</taxon>
        <taxon>Solirubrobacterales</taxon>
        <taxon>Solirubrobacteraceae</taxon>
        <taxon>Solirubrobacter</taxon>
    </lineage>
</organism>
<sequence>MDKAMVHSSTRRQFLQAAGLGAATVAVGGGVLAATRGAVPAAAQVTAVSARDRVVLTGGNILLAATDGYMTVPGREDDPLYIFGFIPVIEDTVANLEHDFKGRAQHIAPILDTTEGADVYVKLTNLGLVQRPDLTDSHTLHWHGFRTPTALFDGVPEVSVAVPISRQFTYFYRPHNAGTYMYHCHFEDVEHVQMGMTSIVFVRPAGHPNWAYNDASTAFDRHFAILLNEVWNRFHDGDRDIQESIATDYDPQWFTLNGRCYPQTVLPNDDPSLPDALRIRTLNANNGDEEASQPISALIQVNPGERVLLRLANLGYQQHAMELPGIPLFVVGQDATFLGAGTSLGVTYGDRRVTTNTLYLGPGEARDVLFTAPPYSASSPVFSDAWGTYNRYFFRNRDYRKLANDGAPGAGGPNEAVTGLGGMATEVRVYAPASAVPAPATDSAGRISPNLTYVR</sequence>
<dbReference type="SUPFAM" id="SSF49503">
    <property type="entry name" value="Cupredoxins"/>
    <property type="match status" value="2"/>
</dbReference>
<evidence type="ECO:0000259" key="4">
    <source>
        <dbReference type="Pfam" id="PF07732"/>
    </source>
</evidence>
<reference evidence="5" key="1">
    <citation type="submission" date="2022-10" db="EMBL/GenBank/DDBJ databases">
        <title>The WGS of Solirubrobacter ginsenosidimutans DSM 21036.</title>
        <authorList>
            <person name="Jiang Z."/>
        </authorList>
    </citation>
    <scope>NUCLEOTIDE SEQUENCE</scope>
    <source>
        <strain evidence="5">DSM 21036</strain>
    </source>
</reference>
<dbReference type="InterPro" id="IPR011707">
    <property type="entry name" value="Cu-oxidase-like_N"/>
</dbReference>
<evidence type="ECO:0000256" key="2">
    <source>
        <dbReference type="ARBA" id="ARBA00023002"/>
    </source>
</evidence>
<evidence type="ECO:0000256" key="1">
    <source>
        <dbReference type="ARBA" id="ARBA00022723"/>
    </source>
</evidence>
<comment type="caution">
    <text evidence="5">The sequence shown here is derived from an EMBL/GenBank/DDBJ whole genome shotgun (WGS) entry which is preliminary data.</text>
</comment>
<dbReference type="EMBL" id="JAPDOD010000038">
    <property type="protein sequence ID" value="MDA0164799.1"/>
    <property type="molecule type" value="Genomic_DNA"/>
</dbReference>
<dbReference type="Gene3D" id="2.60.40.420">
    <property type="entry name" value="Cupredoxins - blue copper proteins"/>
    <property type="match status" value="1"/>
</dbReference>
<accession>A0A9X3MXT6</accession>
<dbReference type="PANTHER" id="PTHR11709:SF394">
    <property type="entry name" value="FI03373P-RELATED"/>
    <property type="match status" value="1"/>
</dbReference>
<dbReference type="InterPro" id="IPR008972">
    <property type="entry name" value="Cupredoxin"/>
</dbReference>
<dbReference type="PROSITE" id="PS51318">
    <property type="entry name" value="TAT"/>
    <property type="match status" value="1"/>
</dbReference>
<keyword evidence="3" id="KW-0186">Copper</keyword>
<dbReference type="Pfam" id="PF07732">
    <property type="entry name" value="Cu-oxidase_3"/>
    <property type="match status" value="1"/>
</dbReference>
<evidence type="ECO:0000313" key="6">
    <source>
        <dbReference type="Proteomes" id="UP001149140"/>
    </source>
</evidence>
<keyword evidence="2" id="KW-0560">Oxidoreductase</keyword>
<proteinExistence type="predicted"/>